<dbReference type="Proteomes" id="UP000321393">
    <property type="component" value="Unassembled WGS sequence"/>
</dbReference>
<name>A0A5A7V4L2_CUCMM</name>
<comment type="caution">
    <text evidence="1">The sequence shown here is derived from an EMBL/GenBank/DDBJ whole genome shotgun (WGS) entry which is preliminary data.</text>
</comment>
<accession>A0A5A7V4L2</accession>
<reference evidence="1 2" key="1">
    <citation type="submission" date="2019-08" db="EMBL/GenBank/DDBJ databases">
        <title>Draft genome sequences of two oriental melons (Cucumis melo L. var makuwa).</title>
        <authorList>
            <person name="Kwon S.-Y."/>
        </authorList>
    </citation>
    <scope>NUCLEOTIDE SEQUENCE [LARGE SCALE GENOMIC DNA]</scope>
    <source>
        <strain evidence="2">cv. SW 3</strain>
        <tissue evidence="1">Leaf</tissue>
    </source>
</reference>
<dbReference type="EMBL" id="SSTE01004686">
    <property type="protein sequence ID" value="KAA0062230.1"/>
    <property type="molecule type" value="Genomic_DNA"/>
</dbReference>
<evidence type="ECO:0000313" key="2">
    <source>
        <dbReference type="Proteomes" id="UP000321393"/>
    </source>
</evidence>
<dbReference type="OrthoDB" id="1722780at2759"/>
<sequence>MEGKGLMQKSLLTALVMRARLNQKKQSFDTDELQIDWEKVVIVTRRYLHDDWDRIFDKLAKKIESDFTYQPFHVEKAIILLQEKEQVKLLYNNKDWTTVHKFYIGDACRGLLEVSKSTMRKADLIEARLKIKHNYTGFISAQINITNSKGNIFTIHTVSYTEGRWGNDGRLKFVISGQMDKGKGIMVFNDSQEEKANFLKRKNIKPLKINPLKGTYFQKKKKSPRKIYRVKNNHNKEIELVEAEKKEKAINLTMELGNIFPLPEELEVEHVSSPDSPIMTPIQISPSQSEIIRDSLVSLVDSEEEKEHNEGWIGKREINEEIFKKQLINWLNDNNLKLAPAYDNKASSTKNILDNEKKC</sequence>
<evidence type="ECO:0000313" key="1">
    <source>
        <dbReference type="EMBL" id="KAA0062230.1"/>
    </source>
</evidence>
<proteinExistence type="predicted"/>
<protein>
    <submittedName>
        <fullName evidence="1">Uncharacterized protein</fullName>
    </submittedName>
</protein>
<organism evidence="1 2">
    <name type="scientific">Cucumis melo var. makuwa</name>
    <name type="common">Oriental melon</name>
    <dbReference type="NCBI Taxonomy" id="1194695"/>
    <lineage>
        <taxon>Eukaryota</taxon>
        <taxon>Viridiplantae</taxon>
        <taxon>Streptophyta</taxon>
        <taxon>Embryophyta</taxon>
        <taxon>Tracheophyta</taxon>
        <taxon>Spermatophyta</taxon>
        <taxon>Magnoliopsida</taxon>
        <taxon>eudicotyledons</taxon>
        <taxon>Gunneridae</taxon>
        <taxon>Pentapetalae</taxon>
        <taxon>rosids</taxon>
        <taxon>fabids</taxon>
        <taxon>Cucurbitales</taxon>
        <taxon>Cucurbitaceae</taxon>
        <taxon>Benincaseae</taxon>
        <taxon>Cucumis</taxon>
    </lineage>
</organism>
<dbReference type="AlphaFoldDB" id="A0A5A7V4L2"/>
<gene>
    <name evidence="1" type="ORF">E6C27_scaffold321G00310</name>
</gene>